<evidence type="ECO:0000259" key="1">
    <source>
        <dbReference type="Pfam" id="PF09414"/>
    </source>
</evidence>
<evidence type="ECO:0000313" key="4">
    <source>
        <dbReference type="Proteomes" id="UP001596547"/>
    </source>
</evidence>
<evidence type="ECO:0000259" key="2">
    <source>
        <dbReference type="Pfam" id="PF18330"/>
    </source>
</evidence>
<feature type="domain" description="RNA ligase Pab1020 C-terminal" evidence="2">
    <location>
        <begin position="242"/>
        <end position="364"/>
    </location>
</feature>
<reference evidence="3 4" key="1">
    <citation type="journal article" date="2019" name="Int. J. Syst. Evol. Microbiol.">
        <title>The Global Catalogue of Microorganisms (GCM) 10K type strain sequencing project: providing services to taxonomists for standard genome sequencing and annotation.</title>
        <authorList>
            <consortium name="The Broad Institute Genomics Platform"/>
            <consortium name="The Broad Institute Genome Sequencing Center for Infectious Disease"/>
            <person name="Wu L."/>
            <person name="Ma J."/>
        </authorList>
    </citation>
    <scope>NUCLEOTIDE SEQUENCE [LARGE SCALE GENOMIC DNA]</scope>
    <source>
        <strain evidence="3 4">PSR21</strain>
    </source>
</reference>
<feature type="domain" description="RNA ligase" evidence="1">
    <location>
        <begin position="76"/>
        <end position="231"/>
    </location>
</feature>
<gene>
    <name evidence="3" type="ORF">ACFQPE_13435</name>
</gene>
<dbReference type="SUPFAM" id="SSF56091">
    <property type="entry name" value="DNA ligase/mRNA capping enzyme, catalytic domain"/>
    <property type="match status" value="1"/>
</dbReference>
<dbReference type="Pfam" id="PF18330">
    <property type="entry name" value="Lig_C"/>
    <property type="match status" value="1"/>
</dbReference>
<organism evidence="3 4">
    <name type="scientific">Halomarina halobia</name>
    <dbReference type="NCBI Taxonomy" id="3033386"/>
    <lineage>
        <taxon>Archaea</taxon>
        <taxon>Methanobacteriati</taxon>
        <taxon>Methanobacteriota</taxon>
        <taxon>Stenosarchaea group</taxon>
        <taxon>Halobacteria</taxon>
        <taxon>Halobacteriales</taxon>
        <taxon>Natronomonadaceae</taxon>
        <taxon>Halomarina</taxon>
    </lineage>
</organism>
<dbReference type="Gene3D" id="3.30.470.30">
    <property type="entry name" value="DNA ligase/mRNA capping enzyme"/>
    <property type="match status" value="1"/>
</dbReference>
<dbReference type="InterPro" id="IPR041596">
    <property type="entry name" value="Lig_Pab1020_C"/>
</dbReference>
<evidence type="ECO:0000313" key="3">
    <source>
        <dbReference type="EMBL" id="MFC7317782.1"/>
    </source>
</evidence>
<dbReference type="Gene3D" id="3.30.70.2160">
    <property type="match status" value="1"/>
</dbReference>
<dbReference type="GO" id="GO:0016874">
    <property type="term" value="F:ligase activity"/>
    <property type="evidence" value="ECO:0007669"/>
    <property type="project" value="UniProtKB-KW"/>
</dbReference>
<dbReference type="EMBL" id="JBHTBF010000002">
    <property type="protein sequence ID" value="MFC7317782.1"/>
    <property type="molecule type" value="Genomic_DNA"/>
</dbReference>
<dbReference type="AlphaFoldDB" id="A0ABD6AC17"/>
<dbReference type="RefSeq" id="WP_276302977.1">
    <property type="nucleotide sequence ID" value="NZ_CP119992.1"/>
</dbReference>
<name>A0ABD6AC17_9EURY</name>
<proteinExistence type="predicted"/>
<sequence>MSYHESLGVSRADFEALAEHFQDRVYEGRRYRALPDARGSLERGTALLDGVVIRGFPKVPRTFVLGEGVPRHFDGPFVVEEKLNGYNVRVVRVEGDVLAFTRGGLLCPFTTWAARDRLPVEAYFDAHPESMLCAEAIGPENPYTTHDYPEVESLAFRVFDVRDRTTGAPLPVAERRERCAAFDLPSVRQFGTYRPEGSAAELRSIVDRLDAEGREGVVTKSLDGSRLLKYTTSAANRGDLAYAFSVPFDYGRDFVFRRLVREAFQSVEWGEDAPTRAERARAVGEAILEPMAETFEAVADGDLAGQRHTVRGPPAVVEALLAHLREQGIHVVVEADAVEDGERVVTYLKRMAATTDRTRAYLDGAIVRE</sequence>
<dbReference type="CDD" id="cd07894">
    <property type="entry name" value="Adenylation_RNA_ligase"/>
    <property type="match status" value="1"/>
</dbReference>
<dbReference type="InterPro" id="IPR001072">
    <property type="entry name" value="RNA_ligase_Pab1020"/>
</dbReference>
<dbReference type="InterPro" id="IPR021122">
    <property type="entry name" value="RNA_ligase_dom_REL/Rnl2"/>
</dbReference>
<comment type="caution">
    <text evidence="3">The sequence shown here is derived from an EMBL/GenBank/DDBJ whole genome shotgun (WGS) entry which is preliminary data.</text>
</comment>
<dbReference type="Pfam" id="PF09414">
    <property type="entry name" value="RNA_ligase"/>
    <property type="match status" value="1"/>
</dbReference>
<dbReference type="Gene3D" id="3.30.1490.70">
    <property type="match status" value="1"/>
</dbReference>
<accession>A0ABD6AC17</accession>
<dbReference type="PRINTS" id="PR01048">
    <property type="entry name" value="Y414FAMILY"/>
</dbReference>
<keyword evidence="4" id="KW-1185">Reference proteome</keyword>
<protein>
    <submittedName>
        <fullName evidence="3">RNA ligase</fullName>
    </submittedName>
</protein>
<dbReference type="NCBIfam" id="TIGR01209">
    <property type="entry name" value="RNA ligase"/>
    <property type="match status" value="1"/>
</dbReference>
<dbReference type="GeneID" id="79315535"/>
<keyword evidence="3" id="KW-0436">Ligase</keyword>
<dbReference type="Proteomes" id="UP001596547">
    <property type="component" value="Unassembled WGS sequence"/>
</dbReference>